<comment type="caution">
    <text evidence="1">The sequence shown here is derived from an EMBL/GenBank/DDBJ whole genome shotgun (WGS) entry which is preliminary data.</text>
</comment>
<protein>
    <submittedName>
        <fullName evidence="1">Uncharacterized protein</fullName>
    </submittedName>
</protein>
<organism evidence="1 2">
    <name type="scientific">Actinacidiphila oryziradicis</name>
    <dbReference type="NCBI Taxonomy" id="2571141"/>
    <lineage>
        <taxon>Bacteria</taxon>
        <taxon>Bacillati</taxon>
        <taxon>Actinomycetota</taxon>
        <taxon>Actinomycetes</taxon>
        <taxon>Kitasatosporales</taxon>
        <taxon>Streptomycetaceae</taxon>
        <taxon>Actinacidiphila</taxon>
    </lineage>
</organism>
<dbReference type="RefSeq" id="WP_136727486.1">
    <property type="nucleotide sequence ID" value="NZ_SUMC01000039.1"/>
</dbReference>
<gene>
    <name evidence="1" type="ORF">FCI23_31770</name>
</gene>
<dbReference type="AlphaFoldDB" id="A0A4U0SCN8"/>
<name>A0A4U0SCN8_9ACTN</name>
<keyword evidence="2" id="KW-1185">Reference proteome</keyword>
<dbReference type="Proteomes" id="UP000305778">
    <property type="component" value="Unassembled WGS sequence"/>
</dbReference>
<accession>A0A4U0SCN8</accession>
<reference evidence="1 2" key="1">
    <citation type="submission" date="2019-04" db="EMBL/GenBank/DDBJ databases">
        <title>Streptomyces oryziradicis sp. nov., a novel actinomycete isolated from rhizosphere soil of rice (Oryza sativa L.).</title>
        <authorList>
            <person name="Li C."/>
        </authorList>
    </citation>
    <scope>NUCLEOTIDE SEQUENCE [LARGE SCALE GENOMIC DNA]</scope>
    <source>
        <strain evidence="1 2">NEAU-C40</strain>
    </source>
</reference>
<dbReference type="EMBL" id="SUMC01000039">
    <property type="protein sequence ID" value="TKA06368.1"/>
    <property type="molecule type" value="Genomic_DNA"/>
</dbReference>
<sequence length="59" mass="6614">MAIAVAAAIVAPAALGLAQILLPEESAHRRDLWLALLRHRERRELSHQPQRRGKAGDRR</sequence>
<evidence type="ECO:0000313" key="1">
    <source>
        <dbReference type="EMBL" id="TKA06368.1"/>
    </source>
</evidence>
<evidence type="ECO:0000313" key="2">
    <source>
        <dbReference type="Proteomes" id="UP000305778"/>
    </source>
</evidence>
<proteinExistence type="predicted"/>